<feature type="compositionally biased region" description="Polar residues" evidence="1">
    <location>
        <begin position="337"/>
        <end position="348"/>
    </location>
</feature>
<dbReference type="PANTHER" id="PTHR38848:SF3">
    <property type="entry name" value="G-PROTEIN COUPLED RECEPTORS FAMILY 3 PROFILE DOMAIN-CONTAINING PROTEIN"/>
    <property type="match status" value="1"/>
</dbReference>
<feature type="transmembrane region" description="Helical" evidence="2">
    <location>
        <begin position="116"/>
        <end position="136"/>
    </location>
</feature>
<dbReference type="GeneID" id="54351698"/>
<feature type="transmembrane region" description="Helical" evidence="2">
    <location>
        <begin position="84"/>
        <end position="104"/>
    </location>
</feature>
<name>A0A6A5R9D2_9PLEO</name>
<feature type="signal peptide" evidence="3">
    <location>
        <begin position="1"/>
        <end position="17"/>
    </location>
</feature>
<dbReference type="EMBL" id="ML978999">
    <property type="protein sequence ID" value="KAF1923939.1"/>
    <property type="molecule type" value="Genomic_DNA"/>
</dbReference>
<evidence type="ECO:0000256" key="1">
    <source>
        <dbReference type="SAM" id="MobiDB-lite"/>
    </source>
</evidence>
<protein>
    <recommendedName>
        <fullName evidence="6">G-protein coupled receptors family 1 profile domain-containing protein</fullName>
    </recommendedName>
</protein>
<dbReference type="Proteomes" id="UP000800082">
    <property type="component" value="Unassembled WGS sequence"/>
</dbReference>
<evidence type="ECO:0000313" key="5">
    <source>
        <dbReference type="Proteomes" id="UP000800082"/>
    </source>
</evidence>
<dbReference type="RefSeq" id="XP_033444192.1">
    <property type="nucleotide sequence ID" value="XM_033594030.1"/>
</dbReference>
<keyword evidence="3" id="KW-0732">Signal</keyword>
<sequence>MEFIAWICLSWGLVVQAAPLSKEDALEIRNNENIHIITGEPARDRTIFVVVAIFCTTILAFLLGSRIRRLNRGIRSRRNFMAPLLLAIYITVACYIIISAALVSGQGLYTYKLCDAGTWVCLMFYIMAKGFVYAFLVERVHIVRAPFVSRGKDKVYIACLVPAMIMYTGISLNSYFWRVTAMHESDGRCHFGIESQASIPILSVNIITNVGLTGVFFYLLRPIIKLHGMPTVSAALSRTSKTEPVIARGETAVQRNIKTLLTKSIIGAILIELPVAANMIQFLVTGGRELGMMCLAFCMGDVFWDALVIHWLTFGSSAAAEKDLLRSTDASSRRALTRQQSNTPSRASSQREVREVPVKAPEPAFAQAPDPEMAICHESAKGPFSLRR</sequence>
<dbReference type="OrthoDB" id="3210850at2759"/>
<keyword evidence="5" id="KW-1185">Reference proteome</keyword>
<evidence type="ECO:0008006" key="6">
    <source>
        <dbReference type="Google" id="ProtNLM"/>
    </source>
</evidence>
<proteinExistence type="predicted"/>
<feature type="region of interest" description="Disordered" evidence="1">
    <location>
        <begin position="331"/>
        <end position="374"/>
    </location>
</feature>
<keyword evidence="2" id="KW-0812">Transmembrane</keyword>
<evidence type="ECO:0000256" key="2">
    <source>
        <dbReference type="SAM" id="Phobius"/>
    </source>
</evidence>
<organism evidence="4 5">
    <name type="scientific">Didymella exigua CBS 183.55</name>
    <dbReference type="NCBI Taxonomy" id="1150837"/>
    <lineage>
        <taxon>Eukaryota</taxon>
        <taxon>Fungi</taxon>
        <taxon>Dikarya</taxon>
        <taxon>Ascomycota</taxon>
        <taxon>Pezizomycotina</taxon>
        <taxon>Dothideomycetes</taxon>
        <taxon>Pleosporomycetidae</taxon>
        <taxon>Pleosporales</taxon>
        <taxon>Pleosporineae</taxon>
        <taxon>Didymellaceae</taxon>
        <taxon>Didymella</taxon>
    </lineage>
</organism>
<reference evidence="4" key="1">
    <citation type="journal article" date="2020" name="Stud. Mycol.">
        <title>101 Dothideomycetes genomes: a test case for predicting lifestyles and emergence of pathogens.</title>
        <authorList>
            <person name="Haridas S."/>
            <person name="Albert R."/>
            <person name="Binder M."/>
            <person name="Bloem J."/>
            <person name="Labutti K."/>
            <person name="Salamov A."/>
            <person name="Andreopoulos B."/>
            <person name="Baker S."/>
            <person name="Barry K."/>
            <person name="Bills G."/>
            <person name="Bluhm B."/>
            <person name="Cannon C."/>
            <person name="Castanera R."/>
            <person name="Culley D."/>
            <person name="Daum C."/>
            <person name="Ezra D."/>
            <person name="Gonzalez J."/>
            <person name="Henrissat B."/>
            <person name="Kuo A."/>
            <person name="Liang C."/>
            <person name="Lipzen A."/>
            <person name="Lutzoni F."/>
            <person name="Magnuson J."/>
            <person name="Mondo S."/>
            <person name="Nolan M."/>
            <person name="Ohm R."/>
            <person name="Pangilinan J."/>
            <person name="Park H.-J."/>
            <person name="Ramirez L."/>
            <person name="Alfaro M."/>
            <person name="Sun H."/>
            <person name="Tritt A."/>
            <person name="Yoshinaga Y."/>
            <person name="Zwiers L.-H."/>
            <person name="Turgeon B."/>
            <person name="Goodwin S."/>
            <person name="Spatafora J."/>
            <person name="Crous P."/>
            <person name="Grigoriev I."/>
        </authorList>
    </citation>
    <scope>NUCLEOTIDE SEQUENCE</scope>
    <source>
        <strain evidence="4">CBS 183.55</strain>
    </source>
</reference>
<dbReference type="PANTHER" id="PTHR38848">
    <property type="entry name" value="G-PROTEIN COUPLED RECEPTORS FAMILY 3 PROFILE DOMAIN-CONTAINING PROTEIN"/>
    <property type="match status" value="1"/>
</dbReference>
<keyword evidence="2" id="KW-0472">Membrane</keyword>
<keyword evidence="2" id="KW-1133">Transmembrane helix</keyword>
<evidence type="ECO:0000256" key="3">
    <source>
        <dbReference type="SAM" id="SignalP"/>
    </source>
</evidence>
<accession>A0A6A5R9D2</accession>
<dbReference type="AlphaFoldDB" id="A0A6A5R9D2"/>
<feature type="transmembrane region" description="Helical" evidence="2">
    <location>
        <begin position="46"/>
        <end position="63"/>
    </location>
</feature>
<feature type="chain" id="PRO_5025433467" description="G-protein coupled receptors family 1 profile domain-containing protein" evidence="3">
    <location>
        <begin position="18"/>
        <end position="388"/>
    </location>
</feature>
<feature type="transmembrane region" description="Helical" evidence="2">
    <location>
        <begin position="265"/>
        <end position="284"/>
    </location>
</feature>
<gene>
    <name evidence="4" type="ORF">M421DRAFT_425280</name>
</gene>
<evidence type="ECO:0000313" key="4">
    <source>
        <dbReference type="EMBL" id="KAF1923939.1"/>
    </source>
</evidence>
<feature type="transmembrane region" description="Helical" evidence="2">
    <location>
        <begin position="156"/>
        <end position="177"/>
    </location>
</feature>
<feature type="transmembrane region" description="Helical" evidence="2">
    <location>
        <begin position="197"/>
        <end position="220"/>
    </location>
</feature>